<feature type="compositionally biased region" description="Basic residues" evidence="1">
    <location>
        <begin position="59"/>
        <end position="70"/>
    </location>
</feature>
<proteinExistence type="predicted"/>
<evidence type="ECO:0000313" key="3">
    <source>
        <dbReference type="Proteomes" id="UP000784294"/>
    </source>
</evidence>
<feature type="compositionally biased region" description="Basic residues" evidence="1">
    <location>
        <begin position="138"/>
        <end position="152"/>
    </location>
</feature>
<feature type="non-terminal residue" evidence="2">
    <location>
        <position position="1"/>
    </location>
</feature>
<gene>
    <name evidence="2" type="ORF">PXEA_LOCUS20755</name>
</gene>
<dbReference type="Proteomes" id="UP000784294">
    <property type="component" value="Unassembled WGS sequence"/>
</dbReference>
<feature type="compositionally biased region" description="Basic and acidic residues" evidence="1">
    <location>
        <begin position="278"/>
        <end position="287"/>
    </location>
</feature>
<feature type="compositionally biased region" description="Low complexity" evidence="1">
    <location>
        <begin position="1"/>
        <end position="24"/>
    </location>
</feature>
<dbReference type="AlphaFoldDB" id="A0A448X3S2"/>
<comment type="caution">
    <text evidence="2">The sequence shown here is derived from an EMBL/GenBank/DDBJ whole genome shotgun (WGS) entry which is preliminary data.</text>
</comment>
<feature type="region of interest" description="Disordered" evidence="1">
    <location>
        <begin position="392"/>
        <end position="412"/>
    </location>
</feature>
<accession>A0A448X3S2</accession>
<feature type="compositionally biased region" description="Basic and acidic residues" evidence="1">
    <location>
        <begin position="232"/>
        <end position="249"/>
    </location>
</feature>
<feature type="compositionally biased region" description="Acidic residues" evidence="1">
    <location>
        <begin position="155"/>
        <end position="209"/>
    </location>
</feature>
<organism evidence="2 3">
    <name type="scientific">Protopolystoma xenopodis</name>
    <dbReference type="NCBI Taxonomy" id="117903"/>
    <lineage>
        <taxon>Eukaryota</taxon>
        <taxon>Metazoa</taxon>
        <taxon>Spiralia</taxon>
        <taxon>Lophotrochozoa</taxon>
        <taxon>Platyhelminthes</taxon>
        <taxon>Monogenea</taxon>
        <taxon>Polyopisthocotylea</taxon>
        <taxon>Polystomatidea</taxon>
        <taxon>Polystomatidae</taxon>
        <taxon>Protopolystoma</taxon>
    </lineage>
</organism>
<sequence length="412" mass="46687">HQLHQQQQEQAQHPHQNDRCQQQTEQRRVQQLHHKRQHQHQHQHEYPNRQCCVNSRSSRSTRAKRERAARRGWLGQDQRELQLASRTPADISQDATDTAHLETASPGAGAMKTPEGRASVPASGRKGRKTEREEDGRKRRKPSHADLRKKRYRIEEEDDDEDEEEEEEEEEEDEDEEEEEEDEDGREDEDEDGEEEDYEGYEEEEEEEKEERGEKEEEEERKEGKAEEEEDEKAREKGQRRGEGDKLDCSEPLGSSGREANEPCQCYDSGTATCMADSKTDGCHGDVRLGNGCLGFRRASQPQQRKRRRRHGETIREEAESGLRDSDDGSRRRSKRPASIGLNVAGHGGDSVKMGVTTRRSQADGGSDAGLEVRSNVENRFFSHASLVSSCGSSCSPPELASRGSGESVAVG</sequence>
<dbReference type="EMBL" id="CAAALY010086387">
    <property type="protein sequence ID" value="VEL27315.1"/>
    <property type="molecule type" value="Genomic_DNA"/>
</dbReference>
<evidence type="ECO:0000313" key="2">
    <source>
        <dbReference type="EMBL" id="VEL27315.1"/>
    </source>
</evidence>
<feature type="compositionally biased region" description="Basic residues" evidence="1">
    <location>
        <begin position="30"/>
        <end position="41"/>
    </location>
</feature>
<feature type="compositionally biased region" description="Basic and acidic residues" evidence="1">
    <location>
        <begin position="210"/>
        <end position="225"/>
    </location>
</feature>
<name>A0A448X3S2_9PLAT</name>
<protein>
    <submittedName>
        <fullName evidence="2">Uncharacterized protein</fullName>
    </submittedName>
</protein>
<feature type="region of interest" description="Disordered" evidence="1">
    <location>
        <begin position="1"/>
        <end position="371"/>
    </location>
</feature>
<reference evidence="2" key="1">
    <citation type="submission" date="2018-11" db="EMBL/GenBank/DDBJ databases">
        <authorList>
            <consortium name="Pathogen Informatics"/>
        </authorList>
    </citation>
    <scope>NUCLEOTIDE SEQUENCE</scope>
</reference>
<evidence type="ECO:0000256" key="1">
    <source>
        <dbReference type="SAM" id="MobiDB-lite"/>
    </source>
</evidence>
<feature type="compositionally biased region" description="Basic and acidic residues" evidence="1">
    <location>
        <begin position="312"/>
        <end position="331"/>
    </location>
</feature>
<keyword evidence="3" id="KW-1185">Reference proteome</keyword>